<feature type="transmembrane region" description="Helical" evidence="1">
    <location>
        <begin position="46"/>
        <end position="69"/>
    </location>
</feature>
<evidence type="ECO:0000256" key="1">
    <source>
        <dbReference type="SAM" id="Phobius"/>
    </source>
</evidence>
<sequence>MTYELLRFAHIVGACVLLGTGAGIAFFFVISNWLGNVEMIGHVGRIVVLADTVFTATAAIIQPITGYFLASEVGWSLTEPWLVSSLALYVFVGAFWLPVVWIQARLRDIAQQAARENTSLPAQYHFWYRVWIIFGFPAFGAMMLIIWLMITKPVF</sequence>
<dbReference type="AlphaFoldDB" id="A0A8I1M6B8"/>
<gene>
    <name evidence="2" type="ORF">JF547_04125</name>
</gene>
<dbReference type="Pfam" id="PF10027">
    <property type="entry name" value="DUF2269"/>
    <property type="match status" value="1"/>
</dbReference>
<feature type="transmembrane region" description="Helical" evidence="1">
    <location>
        <begin position="126"/>
        <end position="150"/>
    </location>
</feature>
<keyword evidence="1" id="KW-1133">Transmembrane helix</keyword>
<feature type="transmembrane region" description="Helical" evidence="1">
    <location>
        <begin position="81"/>
        <end position="106"/>
    </location>
</feature>
<feature type="transmembrane region" description="Helical" evidence="1">
    <location>
        <begin position="6"/>
        <end position="34"/>
    </location>
</feature>
<protein>
    <submittedName>
        <fullName evidence="2">DUF2269 domain-containing protein</fullName>
    </submittedName>
</protein>
<comment type="caution">
    <text evidence="2">The sequence shown here is derived from an EMBL/GenBank/DDBJ whole genome shotgun (WGS) entry which is preliminary data.</text>
</comment>
<reference evidence="2" key="1">
    <citation type="submission" date="2020-12" db="EMBL/GenBank/DDBJ databases">
        <title>Oil enriched cultivation method for isolating marine PHA-producing bacteria.</title>
        <authorList>
            <person name="Zheng W."/>
            <person name="Yu S."/>
            <person name="Huang Y."/>
        </authorList>
    </citation>
    <scope>NUCLEOTIDE SEQUENCE</scope>
    <source>
        <strain evidence="2">SY-2-3</strain>
    </source>
</reference>
<keyword evidence="1" id="KW-0472">Membrane</keyword>
<organism evidence="2 3">
    <name type="scientific">Thalassospira povalilytica</name>
    <dbReference type="NCBI Taxonomy" id="732237"/>
    <lineage>
        <taxon>Bacteria</taxon>
        <taxon>Pseudomonadati</taxon>
        <taxon>Pseudomonadota</taxon>
        <taxon>Alphaproteobacteria</taxon>
        <taxon>Rhodospirillales</taxon>
        <taxon>Thalassospiraceae</taxon>
        <taxon>Thalassospira</taxon>
    </lineage>
</organism>
<dbReference type="EMBL" id="JAEKJW010000001">
    <property type="protein sequence ID" value="MBN8195649.1"/>
    <property type="molecule type" value="Genomic_DNA"/>
</dbReference>
<evidence type="ECO:0000313" key="2">
    <source>
        <dbReference type="EMBL" id="MBN8195649.1"/>
    </source>
</evidence>
<evidence type="ECO:0000313" key="3">
    <source>
        <dbReference type="Proteomes" id="UP000664405"/>
    </source>
</evidence>
<keyword evidence="1" id="KW-0812">Transmembrane</keyword>
<proteinExistence type="predicted"/>
<dbReference type="RefSeq" id="WP_206926710.1">
    <property type="nucleotide sequence ID" value="NZ_JAEKJW010000001.1"/>
</dbReference>
<dbReference type="InterPro" id="IPR018729">
    <property type="entry name" value="DUF2269_transmembrane"/>
</dbReference>
<accession>A0A8I1M6B8</accession>
<name>A0A8I1M6B8_9PROT</name>
<dbReference type="Proteomes" id="UP000664405">
    <property type="component" value="Unassembled WGS sequence"/>
</dbReference>